<reference evidence="2 3" key="1">
    <citation type="journal article" date="2014" name="World J. Microbiol. Biotechnol.">
        <title>Biodiversity and physiological characteristics of Antarctic and Arctic lichens-associated bacteria.</title>
        <authorList>
            <person name="Lee Y.M."/>
            <person name="Kim E.H."/>
            <person name="Lee H.K."/>
            <person name="Hong S.G."/>
        </authorList>
    </citation>
    <scope>NUCLEOTIDE SEQUENCE [LARGE SCALE GENOMIC DNA]</scope>
    <source>
        <strain evidence="2 3">PAMC 26569</strain>
        <plasmid evidence="2">unnamed6</plasmid>
    </source>
</reference>
<geneLocation type="plasmid" evidence="2 3">
    <name>unnamed6</name>
</geneLocation>
<protein>
    <submittedName>
        <fullName evidence="2">Gluconate 2-dehydrogenase subunit 3 family protein</fullName>
    </submittedName>
</protein>
<dbReference type="Proteomes" id="UP000500767">
    <property type="component" value="Plasmid unnamed6"/>
</dbReference>
<dbReference type="KEGG" id="lck:HN018_28050"/>
<keyword evidence="3" id="KW-1185">Reference proteome</keyword>
<proteinExistence type="predicted"/>
<evidence type="ECO:0000256" key="1">
    <source>
        <dbReference type="SAM" id="MobiDB-lite"/>
    </source>
</evidence>
<keyword evidence="2" id="KW-0614">Plasmid</keyword>
<dbReference type="Pfam" id="PF13618">
    <property type="entry name" value="Gluconate_2-dh3"/>
    <property type="match status" value="1"/>
</dbReference>
<evidence type="ECO:0000313" key="3">
    <source>
        <dbReference type="Proteomes" id="UP000500767"/>
    </source>
</evidence>
<accession>A0A6M8I1L3</accession>
<sequence>MTDHDGTRNPDRYPDYDVMSKQFSPSWNEVTRKVVHARLAVPREPRFFNQGEWDTLQAVCARIMPQPATGAIIPLPAYVDAKITEKHEDGYRYASLPHQGEAWQRGLAALDQEAADSHGARYHLLTPEQQDALLQRMQDGKLDCSAWQGMPCKLFFEHRVIADITHAYYAHPIAWNEIGFGGPASPRGYVRMGLNRRDPWEAAEAHPGKEAHARRENKRVG</sequence>
<evidence type="ECO:0000313" key="2">
    <source>
        <dbReference type="EMBL" id="QKE93975.1"/>
    </source>
</evidence>
<dbReference type="InterPro" id="IPR027056">
    <property type="entry name" value="Gluconate_2DH_su3"/>
</dbReference>
<dbReference type="AlphaFoldDB" id="A0A6M8I1L3"/>
<dbReference type="RefSeq" id="WP_171837201.1">
    <property type="nucleotide sequence ID" value="NZ_CP053713.1"/>
</dbReference>
<name>A0A6M8I1L3_9PROT</name>
<organism evidence="2 3">
    <name type="scientific">Lichenicola cladoniae</name>
    <dbReference type="NCBI Taxonomy" id="1484109"/>
    <lineage>
        <taxon>Bacteria</taxon>
        <taxon>Pseudomonadati</taxon>
        <taxon>Pseudomonadota</taxon>
        <taxon>Alphaproteobacteria</taxon>
        <taxon>Acetobacterales</taxon>
        <taxon>Acetobacteraceae</taxon>
        <taxon>Lichenicola</taxon>
    </lineage>
</organism>
<feature type="region of interest" description="Disordered" evidence="1">
    <location>
        <begin position="201"/>
        <end position="221"/>
    </location>
</feature>
<gene>
    <name evidence="2" type="ORF">HN018_28050</name>
</gene>
<dbReference type="EMBL" id="CP053713">
    <property type="protein sequence ID" value="QKE93975.1"/>
    <property type="molecule type" value="Genomic_DNA"/>
</dbReference>